<dbReference type="GO" id="GO:0046677">
    <property type="term" value="P:response to antibiotic"/>
    <property type="evidence" value="ECO:0007669"/>
    <property type="project" value="UniProtKB-KW"/>
</dbReference>
<feature type="transmembrane region" description="Helical" evidence="6">
    <location>
        <begin position="83"/>
        <end position="102"/>
    </location>
</feature>
<feature type="transmembrane region" description="Helical" evidence="6">
    <location>
        <begin position="38"/>
        <end position="63"/>
    </location>
</feature>
<evidence type="ECO:0000313" key="8">
    <source>
        <dbReference type="Proteomes" id="UP000199228"/>
    </source>
</evidence>
<dbReference type="Proteomes" id="UP000199228">
    <property type="component" value="Unassembled WGS sequence"/>
</dbReference>
<evidence type="ECO:0000256" key="2">
    <source>
        <dbReference type="ARBA" id="ARBA00022475"/>
    </source>
</evidence>
<keyword evidence="4 6" id="KW-1133">Transmembrane helix</keyword>
<comment type="similarity">
    <text evidence="6">Belongs to the LPG synthase family.</text>
</comment>
<dbReference type="Pfam" id="PF03706">
    <property type="entry name" value="LPG_synthase_TM"/>
    <property type="match status" value="1"/>
</dbReference>
<evidence type="ECO:0000256" key="6">
    <source>
        <dbReference type="RuleBase" id="RU363042"/>
    </source>
</evidence>
<dbReference type="InterPro" id="IPR022791">
    <property type="entry name" value="L-PG_synthase/AglD"/>
</dbReference>
<keyword evidence="6" id="KW-0443">Lipid metabolism</keyword>
<comment type="catalytic activity">
    <reaction evidence="6">
        <text>L-lysyl-tRNA(Lys) + a 1,2-diacyl-sn-glycero-3-phospho-(1'-sn-glycerol) = a 1,2-diacyl-sn-glycero-3-phospho-1'-(3'-O-L-lysyl)-sn-glycerol + tRNA(Lys)</text>
        <dbReference type="Rhea" id="RHEA:10668"/>
        <dbReference type="Rhea" id="RHEA-COMP:9696"/>
        <dbReference type="Rhea" id="RHEA-COMP:9697"/>
        <dbReference type="ChEBI" id="CHEBI:64716"/>
        <dbReference type="ChEBI" id="CHEBI:75792"/>
        <dbReference type="ChEBI" id="CHEBI:78442"/>
        <dbReference type="ChEBI" id="CHEBI:78529"/>
        <dbReference type="EC" id="2.3.2.3"/>
    </reaction>
</comment>
<dbReference type="GO" id="GO:0006629">
    <property type="term" value="P:lipid metabolic process"/>
    <property type="evidence" value="ECO:0007669"/>
    <property type="project" value="UniProtKB-KW"/>
</dbReference>
<evidence type="ECO:0000256" key="1">
    <source>
        <dbReference type="ARBA" id="ARBA00004651"/>
    </source>
</evidence>
<organism evidence="7 8">
    <name type="scientific">Eubacterium oxidoreducens</name>
    <dbReference type="NCBI Taxonomy" id="1732"/>
    <lineage>
        <taxon>Bacteria</taxon>
        <taxon>Bacillati</taxon>
        <taxon>Bacillota</taxon>
        <taxon>Clostridia</taxon>
        <taxon>Eubacteriales</taxon>
        <taxon>Eubacteriaceae</taxon>
        <taxon>Eubacterium</taxon>
    </lineage>
</organism>
<gene>
    <name evidence="6" type="primary">mprF</name>
    <name evidence="7" type="ORF">SAMN02910417_00043</name>
</gene>
<proteinExistence type="inferred from homology"/>
<evidence type="ECO:0000256" key="3">
    <source>
        <dbReference type="ARBA" id="ARBA00022692"/>
    </source>
</evidence>
<keyword evidence="8" id="KW-1185">Reference proteome</keyword>
<evidence type="ECO:0000256" key="4">
    <source>
        <dbReference type="ARBA" id="ARBA00022989"/>
    </source>
</evidence>
<accession>A0A1G5ZZR6</accession>
<comment type="function">
    <text evidence="6">Catalyzes the transfer of a lysyl group from L-lysyl-tRNA(Lys) to membrane-bound phosphatidylglycerol (PG), which produces lysylphosphatidylglycerol (LPG), a major component of the bacterial membrane with a positive net charge. LPG synthesis contributes to bacterial virulence as it is involved in the resistance mechanism against cationic antimicrobial peptides (CAMP) produces by the host's immune system (defensins, cathelicidins) and by the competing microorganisms.</text>
</comment>
<dbReference type="NCBIfam" id="TIGR00374">
    <property type="entry name" value="flippase-like domain"/>
    <property type="match status" value="1"/>
</dbReference>
<protein>
    <recommendedName>
        <fullName evidence="6">Phosphatidylglycerol lysyltransferase</fullName>
        <ecNumber evidence="6">2.3.2.3</ecNumber>
    </recommendedName>
    <alternativeName>
        <fullName evidence="6">Lysylphosphatidylglycerol synthase</fullName>
    </alternativeName>
</protein>
<feature type="transmembrane region" description="Helical" evidence="6">
    <location>
        <begin position="220"/>
        <end position="242"/>
    </location>
</feature>
<keyword evidence="6" id="KW-0046">Antibiotic resistance</keyword>
<dbReference type="STRING" id="1732.SAMN02910417_00043"/>
<dbReference type="RefSeq" id="WP_090170727.1">
    <property type="nucleotide sequence ID" value="NZ_FMXR01000004.1"/>
</dbReference>
<keyword evidence="5 6" id="KW-0472">Membrane</keyword>
<comment type="subcellular location">
    <subcellularLocation>
        <location evidence="1 6">Cell membrane</location>
        <topology evidence="1 6">Multi-pass membrane protein</topology>
    </subcellularLocation>
</comment>
<dbReference type="PANTHER" id="PTHR39087:SF2">
    <property type="entry name" value="UPF0104 MEMBRANE PROTEIN MJ1595"/>
    <property type="match status" value="1"/>
</dbReference>
<dbReference type="GO" id="GO:0050071">
    <property type="term" value="F:phosphatidylglycerol lysyltransferase activity"/>
    <property type="evidence" value="ECO:0007669"/>
    <property type="project" value="UniProtKB-EC"/>
</dbReference>
<keyword evidence="2" id="KW-1003">Cell membrane</keyword>
<feature type="transmembrane region" description="Helical" evidence="6">
    <location>
        <begin position="254"/>
        <end position="272"/>
    </location>
</feature>
<evidence type="ECO:0000256" key="5">
    <source>
        <dbReference type="ARBA" id="ARBA00023136"/>
    </source>
</evidence>
<keyword evidence="6" id="KW-0808">Transferase</keyword>
<dbReference type="PANTHER" id="PTHR39087">
    <property type="entry name" value="UPF0104 MEMBRANE PROTEIN MJ1595"/>
    <property type="match status" value="1"/>
</dbReference>
<dbReference type="GO" id="GO:0005886">
    <property type="term" value="C:plasma membrane"/>
    <property type="evidence" value="ECO:0007669"/>
    <property type="project" value="UniProtKB-SubCell"/>
</dbReference>
<dbReference type="EC" id="2.3.2.3" evidence="6"/>
<name>A0A1G5ZZR6_EUBOX</name>
<dbReference type="OrthoDB" id="1770457at2"/>
<sequence length="342" mass="38376">MKKTLAKVIFVIILILIVIYTFHDSAGTIMQQIAQTSLWLIIAVCLVSVIYHLFEGGILFLLSRVHSKDIHYGHCVACAFYAAFYRVATLGGGAGVAAVYYLDKKGLEYSKGTGVYTMMYVFHRISIMLFTTVFFLISWKFMAEHYSTYKGYLIVGYVLTFGICLGITLLGCWPKAHSIVVGLAKKINKSGKFDAQIALLEENVVVLEESFMDMIKRKSLILKMIVLNFLKLACWYSIPYILMYQFTDLTIVQSWAITALSVMIAAVIPAPAGVASTEFVYTMLYGVVVGVSYAGSSVLLYRFATFIVPFLIGIVFVILHRRDKGESGFKQFKIINEEESRQ</sequence>
<feature type="transmembrane region" description="Helical" evidence="6">
    <location>
        <begin position="151"/>
        <end position="173"/>
    </location>
</feature>
<keyword evidence="3 6" id="KW-0812">Transmembrane</keyword>
<feature type="transmembrane region" description="Helical" evidence="6">
    <location>
        <begin position="301"/>
        <end position="319"/>
    </location>
</feature>
<reference evidence="7 8" key="1">
    <citation type="submission" date="2016-10" db="EMBL/GenBank/DDBJ databases">
        <authorList>
            <person name="de Groot N.N."/>
        </authorList>
    </citation>
    <scope>NUCLEOTIDE SEQUENCE [LARGE SCALE GENOMIC DNA]</scope>
    <source>
        <strain evidence="7 8">DSM 3217</strain>
    </source>
</reference>
<evidence type="ECO:0000313" key="7">
    <source>
        <dbReference type="EMBL" id="SDB01694.1"/>
    </source>
</evidence>
<feature type="transmembrane region" description="Helical" evidence="6">
    <location>
        <begin position="114"/>
        <end position="139"/>
    </location>
</feature>
<dbReference type="AlphaFoldDB" id="A0A1G5ZZR6"/>
<feature type="transmembrane region" description="Helical" evidence="6">
    <location>
        <begin position="6"/>
        <end position="26"/>
    </location>
</feature>
<dbReference type="EMBL" id="FMXR01000004">
    <property type="protein sequence ID" value="SDB01694.1"/>
    <property type="molecule type" value="Genomic_DNA"/>
</dbReference>